<dbReference type="PRINTS" id="PR00125">
    <property type="entry name" value="ATPASEDELTA"/>
</dbReference>
<comment type="similarity">
    <text evidence="8">Belongs to the ATPase delta chain family.</text>
</comment>
<evidence type="ECO:0000256" key="3">
    <source>
        <dbReference type="ARBA" id="ARBA00022781"/>
    </source>
</evidence>
<keyword evidence="4 8" id="KW-0406">Ion transport</keyword>
<dbReference type="PANTHER" id="PTHR11910">
    <property type="entry name" value="ATP SYNTHASE DELTA CHAIN"/>
    <property type="match status" value="1"/>
</dbReference>
<evidence type="ECO:0000256" key="1">
    <source>
        <dbReference type="ARBA" id="ARBA00004370"/>
    </source>
</evidence>
<protein>
    <recommendedName>
        <fullName evidence="8">ATP synthase subunit delta</fullName>
    </recommendedName>
    <alternativeName>
        <fullName evidence="8">ATP synthase F(1) sector subunit delta</fullName>
    </alternativeName>
    <alternativeName>
        <fullName evidence="8">F-type ATPase subunit delta</fullName>
        <shortName evidence="8">F-ATPase subunit delta</shortName>
    </alternativeName>
</protein>
<accession>A0A127MAC5</accession>
<dbReference type="InterPro" id="IPR020781">
    <property type="entry name" value="ATPase_OSCP/d_CS"/>
</dbReference>
<dbReference type="HAMAP" id="MF_01416">
    <property type="entry name" value="ATP_synth_delta_bact"/>
    <property type="match status" value="1"/>
</dbReference>
<dbReference type="NCBIfam" id="TIGR01145">
    <property type="entry name" value="ATP_synt_delta"/>
    <property type="match status" value="1"/>
</dbReference>
<keyword evidence="8" id="KW-1003">Cell membrane</keyword>
<dbReference type="InterPro" id="IPR026015">
    <property type="entry name" value="ATP_synth_OSCP/delta_N_sf"/>
</dbReference>
<dbReference type="Gene3D" id="1.10.520.20">
    <property type="entry name" value="N-terminal domain of the delta subunit of the F1F0-ATP synthase"/>
    <property type="match status" value="1"/>
</dbReference>
<dbReference type="GO" id="GO:0046933">
    <property type="term" value="F:proton-transporting ATP synthase activity, rotational mechanism"/>
    <property type="evidence" value="ECO:0007669"/>
    <property type="project" value="UniProtKB-UniRule"/>
</dbReference>
<keyword evidence="2 8" id="KW-0813">Transport</keyword>
<dbReference type="GO" id="GO:0045259">
    <property type="term" value="C:proton-transporting ATP synthase complex"/>
    <property type="evidence" value="ECO:0007669"/>
    <property type="project" value="UniProtKB-KW"/>
</dbReference>
<dbReference type="EMBL" id="CP014544">
    <property type="protein sequence ID" value="AMO70197.1"/>
    <property type="molecule type" value="Genomic_DNA"/>
</dbReference>
<keyword evidence="7 8" id="KW-0066">ATP synthesis</keyword>
<dbReference type="Pfam" id="PF00213">
    <property type="entry name" value="OSCP"/>
    <property type="match status" value="1"/>
</dbReference>
<sequence>MAELSTTARPYAKAAFEHALAASALAEWSKMLNTAAAVAQQAGVQKVLSSPALTTAQQAQAFIDICGDTFNAGGENFIKILAENKRLSLLPTISELFEAQKAIQEKTVDVEIATAFALDTASEQRLAEVLTKKLARQVNVHSHVDAQLIGGVVIRAGDLVIDGSVRGRLAKLAEALNS</sequence>
<dbReference type="Proteomes" id="UP000074119">
    <property type="component" value="Chromosome"/>
</dbReference>
<organism evidence="9 10">
    <name type="scientific">Zhongshania aliphaticivorans</name>
    <dbReference type="NCBI Taxonomy" id="1470434"/>
    <lineage>
        <taxon>Bacteria</taxon>
        <taxon>Pseudomonadati</taxon>
        <taxon>Pseudomonadota</taxon>
        <taxon>Gammaproteobacteria</taxon>
        <taxon>Cellvibrionales</taxon>
        <taxon>Spongiibacteraceae</taxon>
        <taxon>Zhongshania</taxon>
    </lineage>
</organism>
<keyword evidence="6 8" id="KW-0139">CF(1)</keyword>
<keyword evidence="3 8" id="KW-0375">Hydrogen ion transport</keyword>
<dbReference type="PROSITE" id="PS00389">
    <property type="entry name" value="ATPASE_DELTA"/>
    <property type="match status" value="1"/>
</dbReference>
<evidence type="ECO:0000256" key="4">
    <source>
        <dbReference type="ARBA" id="ARBA00023065"/>
    </source>
</evidence>
<reference evidence="9 10" key="1">
    <citation type="submission" date="2015-12" db="EMBL/GenBank/DDBJ databases">
        <authorList>
            <person name="Shamseldin A."/>
            <person name="Moawad H."/>
            <person name="Abd El-Rahim W.M."/>
            <person name="Sadowsky M.J."/>
        </authorList>
    </citation>
    <scope>NUCLEOTIDE SEQUENCE [LARGE SCALE GENOMIC DNA]</scope>
    <source>
        <strain evidence="9 10">SM2</strain>
    </source>
</reference>
<gene>
    <name evidence="8" type="primary">atpH</name>
    <name evidence="9" type="ORF">AZF00_18635</name>
</gene>
<evidence type="ECO:0000256" key="6">
    <source>
        <dbReference type="ARBA" id="ARBA00023196"/>
    </source>
</evidence>
<evidence type="ECO:0000256" key="7">
    <source>
        <dbReference type="ARBA" id="ARBA00023310"/>
    </source>
</evidence>
<comment type="function">
    <text evidence="8">F(1)F(0) ATP synthase produces ATP from ADP in the presence of a proton or sodium gradient. F-type ATPases consist of two structural domains, F(1) containing the extramembraneous catalytic core and F(0) containing the membrane proton channel, linked together by a central stalk and a peripheral stalk. During catalysis, ATP synthesis in the catalytic domain of F(1) is coupled via a rotary mechanism of the central stalk subunits to proton translocation.</text>
</comment>
<comment type="function">
    <text evidence="8">This protein is part of the stalk that links CF(0) to CF(1). It either transmits conformational changes from CF(0) to CF(1) or is implicated in proton conduction.</text>
</comment>
<dbReference type="SUPFAM" id="SSF47928">
    <property type="entry name" value="N-terminal domain of the delta subunit of the F1F0-ATP synthase"/>
    <property type="match status" value="1"/>
</dbReference>
<evidence type="ECO:0000256" key="2">
    <source>
        <dbReference type="ARBA" id="ARBA00022448"/>
    </source>
</evidence>
<name>A0A127MAC5_9GAMM</name>
<evidence type="ECO:0000313" key="9">
    <source>
        <dbReference type="EMBL" id="AMO70197.1"/>
    </source>
</evidence>
<proteinExistence type="inferred from homology"/>
<keyword evidence="5 8" id="KW-0472">Membrane</keyword>
<dbReference type="STRING" id="1470434.AZF00_18635"/>
<dbReference type="AlphaFoldDB" id="A0A127MAC5"/>
<comment type="subcellular location">
    <subcellularLocation>
        <location evidence="8">Cell membrane</location>
        <topology evidence="8">Peripheral membrane protein</topology>
    </subcellularLocation>
    <subcellularLocation>
        <location evidence="1">Membrane</location>
    </subcellularLocation>
</comment>
<dbReference type="InterPro" id="IPR000711">
    <property type="entry name" value="ATPase_OSCP/dsu"/>
</dbReference>
<evidence type="ECO:0000256" key="8">
    <source>
        <dbReference type="HAMAP-Rule" id="MF_01416"/>
    </source>
</evidence>
<dbReference type="GO" id="GO:0005886">
    <property type="term" value="C:plasma membrane"/>
    <property type="evidence" value="ECO:0007669"/>
    <property type="project" value="UniProtKB-SubCell"/>
</dbReference>
<evidence type="ECO:0000313" key="10">
    <source>
        <dbReference type="Proteomes" id="UP000074119"/>
    </source>
</evidence>
<dbReference type="RefSeq" id="WP_008253081.1">
    <property type="nucleotide sequence ID" value="NZ_CP014544.1"/>
</dbReference>
<dbReference type="KEGG" id="zal:AZF00_18635"/>
<dbReference type="NCBIfam" id="NF004402">
    <property type="entry name" value="PRK05758.2-2"/>
    <property type="match status" value="1"/>
</dbReference>
<evidence type="ECO:0000256" key="5">
    <source>
        <dbReference type="ARBA" id="ARBA00023136"/>
    </source>
</evidence>